<protein>
    <recommendedName>
        <fullName evidence="8">NB-ARC domain-containing protein</fullName>
    </recommendedName>
</protein>
<dbReference type="EMBL" id="JAFEMO010000015">
    <property type="protein sequence ID" value="KAH7544372.1"/>
    <property type="molecule type" value="Genomic_DNA"/>
</dbReference>
<dbReference type="Gene3D" id="3.40.50.300">
    <property type="entry name" value="P-loop containing nucleotide triphosphate hydrolases"/>
    <property type="match status" value="1"/>
</dbReference>
<dbReference type="InterPro" id="IPR055414">
    <property type="entry name" value="LRR_R13L4/SHOC2-like"/>
</dbReference>
<evidence type="ECO:0000256" key="2">
    <source>
        <dbReference type="ARBA" id="ARBA00022821"/>
    </source>
</evidence>
<feature type="domain" description="Disease resistance R13L4/SHOC-2-like LRR" evidence="5">
    <location>
        <begin position="558"/>
        <end position="812"/>
    </location>
</feature>
<dbReference type="InterPro" id="IPR058922">
    <property type="entry name" value="WHD_DRP"/>
</dbReference>
<dbReference type="InterPro" id="IPR036388">
    <property type="entry name" value="WH-like_DNA-bd_sf"/>
</dbReference>
<dbReference type="InterPro" id="IPR044974">
    <property type="entry name" value="Disease_R_plants"/>
</dbReference>
<dbReference type="Gene3D" id="1.10.10.10">
    <property type="entry name" value="Winged helix-like DNA-binding domain superfamily/Winged helix DNA-binding domain"/>
    <property type="match status" value="1"/>
</dbReference>
<dbReference type="Pfam" id="PF00931">
    <property type="entry name" value="NB-ARC"/>
    <property type="match status" value="1"/>
</dbReference>
<keyword evidence="1" id="KW-0677">Repeat</keyword>
<dbReference type="PRINTS" id="PR00364">
    <property type="entry name" value="DISEASERSIST"/>
</dbReference>
<evidence type="ECO:0000259" key="4">
    <source>
        <dbReference type="Pfam" id="PF23559"/>
    </source>
</evidence>
<evidence type="ECO:0008006" key="8">
    <source>
        <dbReference type="Google" id="ProtNLM"/>
    </source>
</evidence>
<dbReference type="Pfam" id="PF23559">
    <property type="entry name" value="WHD_DRP"/>
    <property type="match status" value="1"/>
</dbReference>
<dbReference type="PANTHER" id="PTHR23155">
    <property type="entry name" value="DISEASE RESISTANCE PROTEIN RP"/>
    <property type="match status" value="1"/>
</dbReference>
<dbReference type="InterPro" id="IPR002182">
    <property type="entry name" value="NB-ARC"/>
</dbReference>
<dbReference type="InterPro" id="IPR032675">
    <property type="entry name" value="LRR_dom_sf"/>
</dbReference>
<keyword evidence="2" id="KW-0611">Plant defense</keyword>
<accession>A0ABQ8H2D0</accession>
<gene>
    <name evidence="6" type="ORF">JRO89_XS15G0156300</name>
</gene>
<comment type="caution">
    <text evidence="6">The sequence shown here is derived from an EMBL/GenBank/DDBJ whole genome shotgun (WGS) entry which is preliminary data.</text>
</comment>
<dbReference type="InterPro" id="IPR027417">
    <property type="entry name" value="P-loop_NTPase"/>
</dbReference>
<dbReference type="Gene3D" id="1.20.5.4130">
    <property type="match status" value="1"/>
</dbReference>
<sequence>MDIMLFSQRLRRLLAGDPDEEGSLPNGAKLHIQSLQNGVEFMSSFMRDFENSYPIVRRSEKEQVILKLKREIINVIRESENVIDTFFVNSIQNKNESSSEELCDALQGLERKYTDIKLELQQVQANQTNKENNFTSIPAQVSKSSSSSGTVKRREREIINKKSTMVVREDEMERLLDFLIEGQPSLSAISICGWPGLGRSTLAAQVYDNIYVKNNFDSRIWVRVSYNYNFDRLLEGVLKSLMPSSGLGEIMEKDDKWKKTTLRDHLKNKRYLIVLPDFWWSDDYDLWGDLGGILPDDGNGSRVLTTTIYPDSSCDWSLTFRLRPLNDTESWKMLTGGDFSNESSLLELETVKRSLKVICSGQPYAIMLLRGLLSGKDKQDALLMLENLCEKEDSRKTHGEFIVIYSYENLPDYLKPCFLYFTAFPKGYPVNTRQLYQLWIAEGFIEENSETTAEKYLEELTMRGFIQVKSISSRGRIKTCNAHGEIVWSKVLGATAEDFISISGFRIGETFKTCKRQSFKEDHTKFDSSKYSTQNLHSFFCLTSADENLATMGCNHVFENSKLLKVLDLGTLVVNQYPVAIENLVLLRYLKLNIPSLTSIPSSLCNLLNLYTLDMPFSRVGEAPFGIWKMHKLRHLNFAFIKLPAHPGQYCNSLENLNFISALCPSSCTEDILARLPNLLTLRIHGDLSSHQSLLSKSLAKLLCLESLKLVNENKTPELPSIVLGDYQFPPTLTQLTLSNTELKDDPMPTLEKLPNLEVLKLKRNSYKGRKLTCRLGGFPQLRVLHLKSLLWLEEWTMESGAMQRLECLHINPCAYLKRLPEELWHIKTLNQIELWWPRPELKPKLRELEDVERYDIQIYPSGL</sequence>
<dbReference type="SUPFAM" id="SSF52058">
    <property type="entry name" value="L domain-like"/>
    <property type="match status" value="1"/>
</dbReference>
<feature type="domain" description="Disease resistance protein winged helix" evidence="4">
    <location>
        <begin position="424"/>
        <end position="483"/>
    </location>
</feature>
<evidence type="ECO:0000313" key="6">
    <source>
        <dbReference type="EMBL" id="KAH7544372.1"/>
    </source>
</evidence>
<evidence type="ECO:0000313" key="7">
    <source>
        <dbReference type="Proteomes" id="UP000827721"/>
    </source>
</evidence>
<name>A0ABQ8H2D0_9ROSI</name>
<dbReference type="SUPFAM" id="SSF52540">
    <property type="entry name" value="P-loop containing nucleoside triphosphate hydrolases"/>
    <property type="match status" value="1"/>
</dbReference>
<organism evidence="6 7">
    <name type="scientific">Xanthoceras sorbifolium</name>
    <dbReference type="NCBI Taxonomy" id="99658"/>
    <lineage>
        <taxon>Eukaryota</taxon>
        <taxon>Viridiplantae</taxon>
        <taxon>Streptophyta</taxon>
        <taxon>Embryophyta</taxon>
        <taxon>Tracheophyta</taxon>
        <taxon>Spermatophyta</taxon>
        <taxon>Magnoliopsida</taxon>
        <taxon>eudicotyledons</taxon>
        <taxon>Gunneridae</taxon>
        <taxon>Pentapetalae</taxon>
        <taxon>rosids</taxon>
        <taxon>malvids</taxon>
        <taxon>Sapindales</taxon>
        <taxon>Sapindaceae</taxon>
        <taxon>Xanthoceroideae</taxon>
        <taxon>Xanthoceras</taxon>
    </lineage>
</organism>
<feature type="domain" description="NB-ARC" evidence="3">
    <location>
        <begin position="168"/>
        <end position="336"/>
    </location>
</feature>
<dbReference type="Gene3D" id="3.80.10.10">
    <property type="entry name" value="Ribonuclease Inhibitor"/>
    <property type="match status" value="1"/>
</dbReference>
<evidence type="ECO:0000259" key="5">
    <source>
        <dbReference type="Pfam" id="PF23598"/>
    </source>
</evidence>
<keyword evidence="7" id="KW-1185">Reference proteome</keyword>
<evidence type="ECO:0000256" key="1">
    <source>
        <dbReference type="ARBA" id="ARBA00022737"/>
    </source>
</evidence>
<dbReference type="Pfam" id="PF23598">
    <property type="entry name" value="LRR_14"/>
    <property type="match status" value="1"/>
</dbReference>
<dbReference type="Proteomes" id="UP000827721">
    <property type="component" value="Unassembled WGS sequence"/>
</dbReference>
<proteinExistence type="predicted"/>
<evidence type="ECO:0000259" key="3">
    <source>
        <dbReference type="Pfam" id="PF00931"/>
    </source>
</evidence>
<reference evidence="6 7" key="1">
    <citation type="submission" date="2021-02" db="EMBL/GenBank/DDBJ databases">
        <title>Plant Genome Project.</title>
        <authorList>
            <person name="Zhang R.-G."/>
        </authorList>
    </citation>
    <scope>NUCLEOTIDE SEQUENCE [LARGE SCALE GENOMIC DNA]</scope>
    <source>
        <tissue evidence="6">Leaves</tissue>
    </source>
</reference>
<dbReference type="PANTHER" id="PTHR23155:SF955">
    <property type="entry name" value="AAA+ ATPASE DOMAIN-CONTAINING PROTEIN"/>
    <property type="match status" value="1"/>
</dbReference>